<dbReference type="PROSITE" id="PS51459">
    <property type="entry name" value="FIDO"/>
    <property type="match status" value="1"/>
</dbReference>
<proteinExistence type="predicted"/>
<dbReference type="EMBL" id="JAHBBH010000001">
    <property type="protein sequence ID" value="MBW3091476.1"/>
    <property type="molecule type" value="Genomic_DNA"/>
</dbReference>
<keyword evidence="3" id="KW-1185">Reference proteome</keyword>
<reference evidence="2 3" key="1">
    <citation type="submission" date="2021-05" db="EMBL/GenBank/DDBJ databases">
        <title>Phylogenetic classification of ten novel species belonging to the genus Bifidobacterium comprising B. colchicus sp. nov., B. abeli sp. nov., B. bicoloris sp. nov., B. guerezis sp. nov., B. rosaliae sp. nov., B. santillanensis sp. nov., B. argentati sp. nov., B. amazzoni sp. nov., B. pluviali sp. nov., and B. pinnaculum sp. nov.</title>
        <authorList>
            <person name="Lugli G.A."/>
            <person name="Ruiz Garcia L."/>
            <person name="Margolles A."/>
            <person name="Ventura M."/>
        </authorList>
    </citation>
    <scope>NUCLEOTIDE SEQUENCE [LARGE SCALE GENOMIC DNA]</scope>
    <source>
        <strain evidence="2 3">82T10</strain>
    </source>
</reference>
<evidence type="ECO:0000259" key="1">
    <source>
        <dbReference type="PROSITE" id="PS51459"/>
    </source>
</evidence>
<gene>
    <name evidence="2" type="ORF">KIH79_00610</name>
</gene>
<name>A0ABS6WE06_9BIFI</name>
<comment type="caution">
    <text evidence="2">The sequence shown here is derived from an EMBL/GenBank/DDBJ whole genome shotgun (WGS) entry which is preliminary data.</text>
</comment>
<evidence type="ECO:0000313" key="3">
    <source>
        <dbReference type="Proteomes" id="UP000700815"/>
    </source>
</evidence>
<dbReference type="RefSeq" id="WP_219057599.1">
    <property type="nucleotide sequence ID" value="NZ_JAHBBH010000001.1"/>
</dbReference>
<dbReference type="Proteomes" id="UP000700815">
    <property type="component" value="Unassembled WGS sequence"/>
</dbReference>
<accession>A0ABS6WE06</accession>
<protein>
    <submittedName>
        <fullName evidence="2">Fic family protein</fullName>
    </submittedName>
</protein>
<dbReference type="InterPro" id="IPR003812">
    <property type="entry name" value="Fido"/>
</dbReference>
<sequence>MPKQITTRKLEAYRQPVLLLCLATLIAISVAKHNNRTGFYDIVVNDNYHLRYIHISHAQFETIHPFADGNGRCGRALVHTILRNKGLIRAKSPLACCATLRHISTH</sequence>
<organism evidence="2 3">
    <name type="scientific">Bifidobacterium miconis</name>
    <dbReference type="NCBI Taxonomy" id="2834435"/>
    <lineage>
        <taxon>Bacteria</taxon>
        <taxon>Bacillati</taxon>
        <taxon>Actinomycetota</taxon>
        <taxon>Actinomycetes</taxon>
        <taxon>Bifidobacteriales</taxon>
        <taxon>Bifidobacteriaceae</taxon>
        <taxon>Bifidobacterium</taxon>
    </lineage>
</organism>
<dbReference type="Pfam" id="PF02661">
    <property type="entry name" value="Fic"/>
    <property type="match status" value="1"/>
</dbReference>
<evidence type="ECO:0000313" key="2">
    <source>
        <dbReference type="EMBL" id="MBW3091476.1"/>
    </source>
</evidence>
<feature type="domain" description="Fido" evidence="1">
    <location>
        <begin position="1"/>
        <end position="106"/>
    </location>
</feature>